<dbReference type="InterPro" id="IPR000835">
    <property type="entry name" value="HTH_MarR-typ"/>
</dbReference>
<dbReference type="AlphaFoldDB" id="A0A5D0UCB2"/>
<dbReference type="InterPro" id="IPR036388">
    <property type="entry name" value="WH-like_DNA-bd_sf"/>
</dbReference>
<feature type="region of interest" description="Disordered" evidence="1">
    <location>
        <begin position="147"/>
        <end position="183"/>
    </location>
</feature>
<evidence type="ECO:0000256" key="1">
    <source>
        <dbReference type="SAM" id="MobiDB-lite"/>
    </source>
</evidence>
<evidence type="ECO:0000313" key="3">
    <source>
        <dbReference type="EMBL" id="TYC15386.1"/>
    </source>
</evidence>
<proteinExistence type="predicted"/>
<dbReference type="EMBL" id="VSFF01000005">
    <property type="protein sequence ID" value="TYC15386.1"/>
    <property type="molecule type" value="Genomic_DNA"/>
</dbReference>
<dbReference type="GO" id="GO:0003700">
    <property type="term" value="F:DNA-binding transcription factor activity"/>
    <property type="evidence" value="ECO:0007669"/>
    <property type="project" value="InterPro"/>
</dbReference>
<feature type="compositionally biased region" description="Gly residues" evidence="1">
    <location>
        <begin position="170"/>
        <end position="183"/>
    </location>
</feature>
<dbReference type="PROSITE" id="PS50995">
    <property type="entry name" value="HTH_MARR_2"/>
    <property type="match status" value="1"/>
</dbReference>
<dbReference type="PANTHER" id="PTHR33164:SF99">
    <property type="entry name" value="MARR FAMILY REGULATORY PROTEIN"/>
    <property type="match status" value="1"/>
</dbReference>
<dbReference type="InterPro" id="IPR036390">
    <property type="entry name" value="WH_DNA-bd_sf"/>
</dbReference>
<comment type="caution">
    <text evidence="3">The sequence shown here is derived from an EMBL/GenBank/DDBJ whole genome shotgun (WGS) entry which is preliminary data.</text>
</comment>
<dbReference type="Proteomes" id="UP000322634">
    <property type="component" value="Unassembled WGS sequence"/>
</dbReference>
<protein>
    <submittedName>
        <fullName evidence="3">MarR family transcriptional regulator</fullName>
    </submittedName>
</protein>
<dbReference type="SUPFAM" id="SSF46785">
    <property type="entry name" value="Winged helix' DNA-binding domain"/>
    <property type="match status" value="1"/>
</dbReference>
<sequence>MASDRLRDLEQDAWGGFLLAHDRLWRTLEAGLAPLNVSMAEYSVLSLLYEAGPDGMRMSDLAQRRLMSTGGFTRLADRLQNRGLIERRRSAVDGRGFDATLTADGRTLIRRARRRHHNDLRELFFDRLDDDHLRCLAEIWALLAPSDENAPADKKAPAAENSPASEKGHGAGGPGAGGKGEGR</sequence>
<dbReference type="SMART" id="SM00347">
    <property type="entry name" value="HTH_MARR"/>
    <property type="match status" value="1"/>
</dbReference>
<dbReference type="RefSeq" id="WP_148350528.1">
    <property type="nucleotide sequence ID" value="NZ_JBHSBF010000027.1"/>
</dbReference>
<evidence type="ECO:0000259" key="2">
    <source>
        <dbReference type="PROSITE" id="PS50995"/>
    </source>
</evidence>
<organism evidence="3 4">
    <name type="scientific">Actinomadura syzygii</name>
    <dbReference type="NCBI Taxonomy" id="1427538"/>
    <lineage>
        <taxon>Bacteria</taxon>
        <taxon>Bacillati</taxon>
        <taxon>Actinomycetota</taxon>
        <taxon>Actinomycetes</taxon>
        <taxon>Streptosporangiales</taxon>
        <taxon>Thermomonosporaceae</taxon>
        <taxon>Actinomadura</taxon>
    </lineage>
</organism>
<reference evidence="3 4" key="1">
    <citation type="submission" date="2019-08" db="EMBL/GenBank/DDBJ databases">
        <title>Actinomadura sp. nov. CYP1-5 isolated from mountain soil.</title>
        <authorList>
            <person name="Songsumanus A."/>
            <person name="Kuncharoen N."/>
            <person name="Kudo T."/>
            <person name="Yuki M."/>
            <person name="Igarashi Y."/>
            <person name="Tanasupawat S."/>
        </authorList>
    </citation>
    <scope>NUCLEOTIDE SEQUENCE [LARGE SCALE GENOMIC DNA]</scope>
    <source>
        <strain evidence="3 4">GKU157</strain>
    </source>
</reference>
<gene>
    <name evidence="3" type="ORF">FXF65_15095</name>
</gene>
<dbReference type="InterPro" id="IPR039422">
    <property type="entry name" value="MarR/SlyA-like"/>
</dbReference>
<dbReference type="Pfam" id="PF12802">
    <property type="entry name" value="MarR_2"/>
    <property type="match status" value="1"/>
</dbReference>
<dbReference type="Gene3D" id="1.10.10.10">
    <property type="entry name" value="Winged helix-like DNA-binding domain superfamily/Winged helix DNA-binding domain"/>
    <property type="match status" value="1"/>
</dbReference>
<dbReference type="OrthoDB" id="8635520at2"/>
<accession>A0A5D0UCB2</accession>
<dbReference type="PANTHER" id="PTHR33164">
    <property type="entry name" value="TRANSCRIPTIONAL REGULATOR, MARR FAMILY"/>
    <property type="match status" value="1"/>
</dbReference>
<evidence type="ECO:0000313" key="4">
    <source>
        <dbReference type="Proteomes" id="UP000322634"/>
    </source>
</evidence>
<name>A0A5D0UCB2_9ACTN</name>
<dbReference type="GO" id="GO:0006950">
    <property type="term" value="P:response to stress"/>
    <property type="evidence" value="ECO:0007669"/>
    <property type="project" value="TreeGrafter"/>
</dbReference>
<feature type="domain" description="HTH marR-type" evidence="2">
    <location>
        <begin position="1"/>
        <end position="145"/>
    </location>
</feature>
<keyword evidence="4" id="KW-1185">Reference proteome</keyword>